<reference evidence="1 2" key="1">
    <citation type="submission" date="2020-08" db="EMBL/GenBank/DDBJ databases">
        <title>Functional genomics of gut bacteria from endangered species of beetles.</title>
        <authorList>
            <person name="Carlos-Shanley C."/>
        </authorList>
    </citation>
    <scope>NUCLEOTIDE SEQUENCE [LARGE SCALE GENOMIC DNA]</scope>
    <source>
        <strain evidence="1 2">S00198</strain>
    </source>
</reference>
<dbReference type="Proteomes" id="UP000575083">
    <property type="component" value="Unassembled WGS sequence"/>
</dbReference>
<name>A0A7X0P9W3_9BURK</name>
<dbReference type="EMBL" id="JACHLK010000001">
    <property type="protein sequence ID" value="MBB6557978.1"/>
    <property type="molecule type" value="Genomic_DNA"/>
</dbReference>
<sequence length="32" mass="3208">MSTALRALQAITLKAGKLHAGFTVPHGSAMAG</sequence>
<dbReference type="AlphaFoldDB" id="A0A7X0P9W3"/>
<evidence type="ECO:0000313" key="1">
    <source>
        <dbReference type="EMBL" id="MBB6557978.1"/>
    </source>
</evidence>
<evidence type="ECO:0000313" key="2">
    <source>
        <dbReference type="Proteomes" id="UP000575083"/>
    </source>
</evidence>
<proteinExistence type="predicted"/>
<organism evidence="1 2">
    <name type="scientific">Acidovorax soli</name>
    <dbReference type="NCBI Taxonomy" id="592050"/>
    <lineage>
        <taxon>Bacteria</taxon>
        <taxon>Pseudomonadati</taxon>
        <taxon>Pseudomonadota</taxon>
        <taxon>Betaproteobacteria</taxon>
        <taxon>Burkholderiales</taxon>
        <taxon>Comamonadaceae</taxon>
        <taxon>Acidovorax</taxon>
    </lineage>
</organism>
<gene>
    <name evidence="1" type="ORF">HNP48_000642</name>
</gene>
<keyword evidence="2" id="KW-1185">Reference proteome</keyword>
<protein>
    <submittedName>
        <fullName evidence="1">Uncharacterized protein</fullName>
    </submittedName>
</protein>
<accession>A0A7X0P9W3</accession>
<comment type="caution">
    <text evidence="1">The sequence shown here is derived from an EMBL/GenBank/DDBJ whole genome shotgun (WGS) entry which is preliminary data.</text>
</comment>